<proteinExistence type="predicted"/>
<evidence type="ECO:0000256" key="2">
    <source>
        <dbReference type="SAM" id="Phobius"/>
    </source>
</evidence>
<dbReference type="EMBL" id="JROU02000887">
    <property type="protein sequence ID" value="OEH78028.1"/>
    <property type="molecule type" value="Genomic_DNA"/>
</dbReference>
<dbReference type="AlphaFoldDB" id="A0A1D3D3J8"/>
<reference evidence="3 4" key="1">
    <citation type="journal article" date="2016" name="BMC Genomics">
        <title>Comparative genomics reveals Cyclospora cayetanensis possesses coccidia-like metabolism and invasion components but unique surface antigens.</title>
        <authorList>
            <person name="Liu S."/>
            <person name="Wang L."/>
            <person name="Zheng H."/>
            <person name="Xu Z."/>
            <person name="Roellig D.M."/>
            <person name="Li N."/>
            <person name="Frace M.A."/>
            <person name="Tang K."/>
            <person name="Arrowood M.J."/>
            <person name="Moss D.M."/>
            <person name="Zhang L."/>
            <person name="Feng Y."/>
            <person name="Xiao L."/>
        </authorList>
    </citation>
    <scope>NUCLEOTIDE SEQUENCE [LARGE SCALE GENOMIC DNA]</scope>
    <source>
        <strain evidence="3 4">CHN_HEN01</strain>
    </source>
</reference>
<sequence length="285" mass="31808">MSNDGPFHGQHTQKAFLQAPPPLPNPSAGPDSHPEKVEERLKYFGSSNRWRRHKAFQLLTIIASVVFFIRTVYLCRLEGRTEYKVAAVDRRLAGGKAGGEDEGTGPSSDPKLCEGAEEVLGTEQEAQATGEPMAVLNPAEATMSGASTEQQPRKRKKRLKHLEELENEVHLPPKKTKHVEAWIDPLEHFEALLQAQIDLVPGTPSSIELSPFNLGHSLFPDSLLAKKRLVPLPPISVLLQAAFRHPFCRVQRLHWPGTHIIGCRSETQERCCHRLNHIMPCEKGE</sequence>
<name>A0A1D3D3J8_9EIME</name>
<evidence type="ECO:0008006" key="5">
    <source>
        <dbReference type="Google" id="ProtNLM"/>
    </source>
</evidence>
<keyword evidence="2" id="KW-0472">Membrane</keyword>
<comment type="caution">
    <text evidence="3">The sequence shown here is derived from an EMBL/GenBank/DDBJ whole genome shotgun (WGS) entry which is preliminary data.</text>
</comment>
<dbReference type="InParanoid" id="A0A1D3D3J8"/>
<keyword evidence="2" id="KW-0812">Transmembrane</keyword>
<feature type="transmembrane region" description="Helical" evidence="2">
    <location>
        <begin position="55"/>
        <end position="74"/>
    </location>
</feature>
<keyword evidence="4" id="KW-1185">Reference proteome</keyword>
<evidence type="ECO:0000313" key="4">
    <source>
        <dbReference type="Proteomes" id="UP000095192"/>
    </source>
</evidence>
<feature type="region of interest" description="Disordered" evidence="1">
    <location>
        <begin position="94"/>
        <end position="113"/>
    </location>
</feature>
<dbReference type="Proteomes" id="UP000095192">
    <property type="component" value="Unassembled WGS sequence"/>
</dbReference>
<dbReference type="VEuPathDB" id="ToxoDB:cyc_07414"/>
<protein>
    <recommendedName>
        <fullName evidence="5">Transmembrane protein</fullName>
    </recommendedName>
</protein>
<accession>A0A1D3D3J8</accession>
<evidence type="ECO:0000256" key="1">
    <source>
        <dbReference type="SAM" id="MobiDB-lite"/>
    </source>
</evidence>
<gene>
    <name evidence="3" type="ORF">cyc_07414</name>
</gene>
<evidence type="ECO:0000313" key="3">
    <source>
        <dbReference type="EMBL" id="OEH78028.1"/>
    </source>
</evidence>
<feature type="region of interest" description="Disordered" evidence="1">
    <location>
        <begin position="1"/>
        <end position="36"/>
    </location>
</feature>
<keyword evidence="2" id="KW-1133">Transmembrane helix</keyword>
<organism evidence="3 4">
    <name type="scientific">Cyclospora cayetanensis</name>
    <dbReference type="NCBI Taxonomy" id="88456"/>
    <lineage>
        <taxon>Eukaryota</taxon>
        <taxon>Sar</taxon>
        <taxon>Alveolata</taxon>
        <taxon>Apicomplexa</taxon>
        <taxon>Conoidasida</taxon>
        <taxon>Coccidia</taxon>
        <taxon>Eucoccidiorida</taxon>
        <taxon>Eimeriorina</taxon>
        <taxon>Eimeriidae</taxon>
        <taxon>Cyclospora</taxon>
    </lineage>
</organism>
<dbReference type="VEuPathDB" id="ToxoDB:LOC34618227"/>